<dbReference type="Pfam" id="PF01042">
    <property type="entry name" value="Ribonuc_L-PSP"/>
    <property type="match status" value="1"/>
</dbReference>
<dbReference type="SUPFAM" id="SSF55298">
    <property type="entry name" value="YjgF-like"/>
    <property type="match status" value="1"/>
</dbReference>
<dbReference type="InterPro" id="IPR035959">
    <property type="entry name" value="RutC-like_sf"/>
</dbReference>
<sequence>MKIYSDSIIVNSPLLIISGQTPQEEDTTPTLIEDQLDIVIKKIEKIIQENNTTKEKIAKMNVYITDSSFLGAVRKKLSNYYGKNKPAMTLVVVSELVNPKFKVEIDALVSL</sequence>
<dbReference type="EMBL" id="JAFLWD010000009">
    <property type="protein sequence ID" value="MBO0439622.1"/>
    <property type="molecule type" value="Genomic_DNA"/>
</dbReference>
<evidence type="ECO:0000313" key="2">
    <source>
        <dbReference type="EMBL" id="MBO0439622.1"/>
    </source>
</evidence>
<protein>
    <submittedName>
        <fullName evidence="2">RidA family protein</fullName>
    </submittedName>
</protein>
<dbReference type="Proteomes" id="UP000664632">
    <property type="component" value="Unassembled WGS sequence"/>
</dbReference>
<organism evidence="2 3">
    <name type="scientific">Candidatus Enterococcus ikei</name>
    <dbReference type="NCBI Taxonomy" id="2815326"/>
    <lineage>
        <taxon>Bacteria</taxon>
        <taxon>Bacillati</taxon>
        <taxon>Bacillota</taxon>
        <taxon>Bacilli</taxon>
        <taxon>Lactobacillales</taxon>
        <taxon>Enterococcaceae</taxon>
        <taxon>Enterococcus</taxon>
    </lineage>
</organism>
<dbReference type="InterPro" id="IPR006175">
    <property type="entry name" value="YjgF/YER057c/UK114"/>
</dbReference>
<reference evidence="2 3" key="1">
    <citation type="submission" date="2021-03" db="EMBL/GenBank/DDBJ databases">
        <title>Enterococcal diversity collection.</title>
        <authorList>
            <person name="Gilmore M.S."/>
            <person name="Schwartzman J."/>
            <person name="Van Tyne D."/>
            <person name="Martin M."/>
            <person name="Earl A.M."/>
            <person name="Manson A.L."/>
            <person name="Straub T."/>
            <person name="Salamzade R."/>
            <person name="Saavedra J."/>
            <person name="Lebreton F."/>
            <person name="Prichula J."/>
            <person name="Schaufler K."/>
            <person name="Gaca A."/>
            <person name="Sgardioli B."/>
            <person name="Wagenaar J."/>
            <person name="Strong T."/>
        </authorList>
    </citation>
    <scope>NUCLEOTIDE SEQUENCE [LARGE SCALE GENOMIC DNA]</scope>
    <source>
        <strain evidence="2 3">DIV0869a</strain>
    </source>
</reference>
<proteinExistence type="inferred from homology"/>
<dbReference type="PANTHER" id="PTHR11803">
    <property type="entry name" value="2-IMINOBUTANOATE/2-IMINOPROPANOATE DEAMINASE RIDA"/>
    <property type="match status" value="1"/>
</dbReference>
<name>A0ABS3GWH1_9ENTE</name>
<dbReference type="Gene3D" id="3.30.1330.40">
    <property type="entry name" value="RutC-like"/>
    <property type="match status" value="1"/>
</dbReference>
<accession>A0ABS3GWH1</accession>
<comment type="similarity">
    <text evidence="1">Belongs to the RutC family.</text>
</comment>
<dbReference type="PANTHER" id="PTHR11803:SF58">
    <property type="entry name" value="PROTEIN HMF1-RELATED"/>
    <property type="match status" value="1"/>
</dbReference>
<evidence type="ECO:0000256" key="1">
    <source>
        <dbReference type="ARBA" id="ARBA00010552"/>
    </source>
</evidence>
<dbReference type="RefSeq" id="WP_207111709.1">
    <property type="nucleotide sequence ID" value="NZ_JAFLWD010000009.1"/>
</dbReference>
<evidence type="ECO:0000313" key="3">
    <source>
        <dbReference type="Proteomes" id="UP000664632"/>
    </source>
</evidence>
<keyword evidence="3" id="KW-1185">Reference proteome</keyword>
<gene>
    <name evidence="2" type="ORF">JZO69_04580</name>
</gene>
<comment type="caution">
    <text evidence="2">The sequence shown here is derived from an EMBL/GenBank/DDBJ whole genome shotgun (WGS) entry which is preliminary data.</text>
</comment>
<dbReference type="CDD" id="cd00448">
    <property type="entry name" value="YjgF_YER057c_UK114_family"/>
    <property type="match status" value="1"/>
</dbReference>